<dbReference type="RefSeq" id="WP_090062079.1">
    <property type="nucleotide sequence ID" value="NZ_FORH01000008.1"/>
</dbReference>
<dbReference type="SUPFAM" id="SSF64438">
    <property type="entry name" value="CNF1/YfiH-like putative cysteine hydrolases"/>
    <property type="match status" value="1"/>
</dbReference>
<keyword evidence="6" id="KW-0862">Zinc</keyword>
<evidence type="ECO:0000256" key="5">
    <source>
        <dbReference type="ARBA" id="ARBA00022801"/>
    </source>
</evidence>
<dbReference type="InterPro" id="IPR038371">
    <property type="entry name" value="Cu_polyphenol_OxRdtase_sf"/>
</dbReference>
<dbReference type="Gene3D" id="3.60.140.10">
    <property type="entry name" value="CNF1/YfiH-like putative cysteine hydrolases"/>
    <property type="match status" value="1"/>
</dbReference>
<name>A0A1I3W7V6_9RHOB</name>
<comment type="similarity">
    <text evidence="2 10">Belongs to the purine nucleoside phosphorylase YfiH/LACC1 family.</text>
</comment>
<evidence type="ECO:0000313" key="11">
    <source>
        <dbReference type="EMBL" id="SFK02531.1"/>
    </source>
</evidence>
<dbReference type="PANTHER" id="PTHR30616">
    <property type="entry name" value="UNCHARACTERIZED PROTEIN YFIH"/>
    <property type="match status" value="1"/>
</dbReference>
<gene>
    <name evidence="11" type="ORF">SAMN04487991_3576</name>
</gene>
<proteinExistence type="inferred from homology"/>
<sequence length="253" mass="27193">MSSLEIITSDALDGVQHGFFTRKGGASSGVFEGLNCGLGSTDQADIVTINRSRAAGALGLAPAEMCSVYQVHSADVVAVSVPPESEPPKADALVTDQPGLGLVILTADCQPVLFSDRKAGVIGAAHAGWKGAIGGILEQTLTAMEALGARREDITAVIGPTISQRAYEVGPEFFEDFLAEDQSNARFFANGEGDRYLFDLPAFGLHRLREAGAGHAEWTRHCTYSDPERFYSYRRSVHRKEADYGRLISMIRL</sequence>
<reference evidence="12" key="1">
    <citation type="submission" date="2016-10" db="EMBL/GenBank/DDBJ databases">
        <authorList>
            <person name="Varghese N."/>
            <person name="Submissions S."/>
        </authorList>
    </citation>
    <scope>NUCLEOTIDE SEQUENCE [LARGE SCALE GENOMIC DNA]</scope>
    <source>
        <strain evidence="12">DSM 26471</strain>
    </source>
</reference>
<dbReference type="STRING" id="588602.SAMN04487991_3576"/>
<evidence type="ECO:0000256" key="7">
    <source>
        <dbReference type="ARBA" id="ARBA00047989"/>
    </source>
</evidence>
<keyword evidence="4" id="KW-0479">Metal-binding</keyword>
<dbReference type="CDD" id="cd16833">
    <property type="entry name" value="YfiH"/>
    <property type="match status" value="1"/>
</dbReference>
<dbReference type="InterPro" id="IPR011324">
    <property type="entry name" value="Cytotoxic_necrot_fac-like_cat"/>
</dbReference>
<dbReference type="GO" id="GO:0005507">
    <property type="term" value="F:copper ion binding"/>
    <property type="evidence" value="ECO:0007669"/>
    <property type="project" value="TreeGrafter"/>
</dbReference>
<dbReference type="OrthoDB" id="4279at2"/>
<dbReference type="Pfam" id="PF02578">
    <property type="entry name" value="Cu-oxidase_4"/>
    <property type="match status" value="1"/>
</dbReference>
<comment type="catalytic activity">
    <reaction evidence="8">
        <text>adenosine + phosphate = alpha-D-ribose 1-phosphate + adenine</text>
        <dbReference type="Rhea" id="RHEA:27642"/>
        <dbReference type="ChEBI" id="CHEBI:16335"/>
        <dbReference type="ChEBI" id="CHEBI:16708"/>
        <dbReference type="ChEBI" id="CHEBI:43474"/>
        <dbReference type="ChEBI" id="CHEBI:57720"/>
        <dbReference type="EC" id="2.4.2.1"/>
    </reaction>
    <physiologicalReaction direction="left-to-right" evidence="8">
        <dbReference type="Rhea" id="RHEA:27643"/>
    </physiologicalReaction>
</comment>
<evidence type="ECO:0000256" key="8">
    <source>
        <dbReference type="ARBA" id="ARBA00048968"/>
    </source>
</evidence>
<dbReference type="NCBIfam" id="TIGR00726">
    <property type="entry name" value="peptidoglycan editing factor PgeF"/>
    <property type="match status" value="1"/>
</dbReference>
<dbReference type="EMBL" id="FORH01000008">
    <property type="protein sequence ID" value="SFK02531.1"/>
    <property type="molecule type" value="Genomic_DNA"/>
</dbReference>
<comment type="catalytic activity">
    <reaction evidence="1">
        <text>inosine + phosphate = alpha-D-ribose 1-phosphate + hypoxanthine</text>
        <dbReference type="Rhea" id="RHEA:27646"/>
        <dbReference type="ChEBI" id="CHEBI:17368"/>
        <dbReference type="ChEBI" id="CHEBI:17596"/>
        <dbReference type="ChEBI" id="CHEBI:43474"/>
        <dbReference type="ChEBI" id="CHEBI:57720"/>
        <dbReference type="EC" id="2.4.2.1"/>
    </reaction>
    <physiologicalReaction direction="left-to-right" evidence="1">
        <dbReference type="Rhea" id="RHEA:27647"/>
    </physiologicalReaction>
</comment>
<dbReference type="AlphaFoldDB" id="A0A1I3W7V6"/>
<organism evidence="11 12">
    <name type="scientific">Celeribacter neptunius</name>
    <dbReference type="NCBI Taxonomy" id="588602"/>
    <lineage>
        <taxon>Bacteria</taxon>
        <taxon>Pseudomonadati</taxon>
        <taxon>Pseudomonadota</taxon>
        <taxon>Alphaproteobacteria</taxon>
        <taxon>Rhodobacterales</taxon>
        <taxon>Roseobacteraceae</taxon>
        <taxon>Celeribacter</taxon>
    </lineage>
</organism>
<evidence type="ECO:0000256" key="3">
    <source>
        <dbReference type="ARBA" id="ARBA00022679"/>
    </source>
</evidence>
<keyword evidence="12" id="KW-1185">Reference proteome</keyword>
<comment type="catalytic activity">
    <reaction evidence="9">
        <text>S-methyl-5'-thioadenosine + phosphate = 5-(methylsulfanyl)-alpha-D-ribose 1-phosphate + adenine</text>
        <dbReference type="Rhea" id="RHEA:11852"/>
        <dbReference type="ChEBI" id="CHEBI:16708"/>
        <dbReference type="ChEBI" id="CHEBI:17509"/>
        <dbReference type="ChEBI" id="CHEBI:43474"/>
        <dbReference type="ChEBI" id="CHEBI:58533"/>
        <dbReference type="EC" id="2.4.2.28"/>
    </reaction>
    <physiologicalReaction direction="left-to-right" evidence="9">
        <dbReference type="Rhea" id="RHEA:11853"/>
    </physiologicalReaction>
</comment>
<dbReference type="InterPro" id="IPR003730">
    <property type="entry name" value="Cu_polyphenol_OxRdtase"/>
</dbReference>
<keyword evidence="5" id="KW-0378">Hydrolase</keyword>
<keyword evidence="3" id="KW-0808">Transferase</keyword>
<evidence type="ECO:0000313" key="12">
    <source>
        <dbReference type="Proteomes" id="UP000199630"/>
    </source>
</evidence>
<evidence type="ECO:0000256" key="2">
    <source>
        <dbReference type="ARBA" id="ARBA00007353"/>
    </source>
</evidence>
<accession>A0A1I3W7V6</accession>
<comment type="catalytic activity">
    <reaction evidence="7">
        <text>adenosine + H2O + H(+) = inosine + NH4(+)</text>
        <dbReference type="Rhea" id="RHEA:24408"/>
        <dbReference type="ChEBI" id="CHEBI:15377"/>
        <dbReference type="ChEBI" id="CHEBI:15378"/>
        <dbReference type="ChEBI" id="CHEBI:16335"/>
        <dbReference type="ChEBI" id="CHEBI:17596"/>
        <dbReference type="ChEBI" id="CHEBI:28938"/>
        <dbReference type="EC" id="3.5.4.4"/>
    </reaction>
    <physiologicalReaction direction="left-to-right" evidence="7">
        <dbReference type="Rhea" id="RHEA:24409"/>
    </physiologicalReaction>
</comment>
<evidence type="ECO:0000256" key="10">
    <source>
        <dbReference type="RuleBase" id="RU361274"/>
    </source>
</evidence>
<dbReference type="GO" id="GO:0017061">
    <property type="term" value="F:S-methyl-5-thioadenosine phosphorylase activity"/>
    <property type="evidence" value="ECO:0007669"/>
    <property type="project" value="UniProtKB-EC"/>
</dbReference>
<evidence type="ECO:0000256" key="6">
    <source>
        <dbReference type="ARBA" id="ARBA00022833"/>
    </source>
</evidence>
<protein>
    <recommendedName>
        <fullName evidence="10">Purine nucleoside phosphorylase</fullName>
    </recommendedName>
</protein>
<evidence type="ECO:0000256" key="1">
    <source>
        <dbReference type="ARBA" id="ARBA00000553"/>
    </source>
</evidence>
<evidence type="ECO:0000256" key="4">
    <source>
        <dbReference type="ARBA" id="ARBA00022723"/>
    </source>
</evidence>
<dbReference type="PANTHER" id="PTHR30616:SF2">
    <property type="entry name" value="PURINE NUCLEOSIDE PHOSPHORYLASE LACC1"/>
    <property type="match status" value="1"/>
</dbReference>
<dbReference type="GO" id="GO:0016787">
    <property type="term" value="F:hydrolase activity"/>
    <property type="evidence" value="ECO:0007669"/>
    <property type="project" value="UniProtKB-KW"/>
</dbReference>
<dbReference type="Proteomes" id="UP000199630">
    <property type="component" value="Unassembled WGS sequence"/>
</dbReference>
<evidence type="ECO:0000256" key="9">
    <source>
        <dbReference type="ARBA" id="ARBA00049893"/>
    </source>
</evidence>